<proteinExistence type="evidence at transcript level"/>
<feature type="transmembrane region" description="Helical" evidence="10">
    <location>
        <begin position="195"/>
        <end position="215"/>
    </location>
</feature>
<keyword evidence="9 10" id="KW-0807">Transducer</keyword>
<dbReference type="GO" id="GO:0005886">
    <property type="term" value="C:plasma membrane"/>
    <property type="evidence" value="ECO:0007669"/>
    <property type="project" value="UniProtKB-SubCell"/>
</dbReference>
<comment type="similarity">
    <text evidence="10">Belongs to the insect chemoreceptor superfamily. Heteromeric odorant receptor channel (TC 1.A.69) family.</text>
</comment>
<evidence type="ECO:0000256" key="2">
    <source>
        <dbReference type="ARBA" id="ARBA00022475"/>
    </source>
</evidence>
<keyword evidence="13" id="KW-1185">Reference proteome</keyword>
<evidence type="ECO:0000313" key="13">
    <source>
        <dbReference type="Proteomes" id="UP000466442"/>
    </source>
</evidence>
<keyword evidence="3 10" id="KW-0716">Sensory transduction</keyword>
<evidence type="ECO:0000313" key="12">
    <source>
        <dbReference type="EMBL" id="KAF6203618.1"/>
    </source>
</evidence>
<dbReference type="GO" id="GO:0004984">
    <property type="term" value="F:olfactory receptor activity"/>
    <property type="evidence" value="ECO:0007669"/>
    <property type="project" value="InterPro"/>
</dbReference>
<evidence type="ECO:0000256" key="1">
    <source>
        <dbReference type="ARBA" id="ARBA00004651"/>
    </source>
</evidence>
<dbReference type="GO" id="GO:0007165">
    <property type="term" value="P:signal transduction"/>
    <property type="evidence" value="ECO:0007669"/>
    <property type="project" value="UniProtKB-KW"/>
</dbReference>
<dbReference type="InterPro" id="IPR004117">
    <property type="entry name" value="7tm6_olfct_rcpt"/>
</dbReference>
<name>A0A1Q1NIS7_APOLU</name>
<keyword evidence="2" id="KW-1003">Cell membrane</keyword>
<feature type="transmembrane region" description="Helical" evidence="10">
    <location>
        <begin position="292"/>
        <end position="313"/>
    </location>
</feature>
<dbReference type="EMBL" id="WIXP02000010">
    <property type="protein sequence ID" value="KAF6203618.1"/>
    <property type="molecule type" value="Genomic_DNA"/>
</dbReference>
<evidence type="ECO:0000256" key="4">
    <source>
        <dbReference type="ARBA" id="ARBA00022692"/>
    </source>
</evidence>
<evidence type="ECO:0000256" key="8">
    <source>
        <dbReference type="ARBA" id="ARBA00023170"/>
    </source>
</evidence>
<keyword evidence="4 10" id="KW-0812">Transmembrane</keyword>
<feature type="transmembrane region" description="Helical" evidence="10">
    <location>
        <begin position="50"/>
        <end position="68"/>
    </location>
</feature>
<dbReference type="OrthoDB" id="6621117at2759"/>
<evidence type="ECO:0000313" key="11">
    <source>
        <dbReference type="EMBL" id="AQM56111.1"/>
    </source>
</evidence>
<dbReference type="EMBL" id="KU958282">
    <property type="protein sequence ID" value="AQM56111.1"/>
    <property type="molecule type" value="mRNA"/>
</dbReference>
<evidence type="ECO:0000256" key="9">
    <source>
        <dbReference type="ARBA" id="ARBA00023224"/>
    </source>
</evidence>
<keyword evidence="8 10" id="KW-0675">Receptor</keyword>
<sequence length="421" mass="48944">MGFFTSVDMTDVQRLRVVEDSKRRSGLSDLIGRCGGYRGPLYNEHYSKNILFRIYVHLTDLAVWINYITMIAAAMKSQSVLEFAMVGFPISAESLSLFLSYYSGYKNAEMTEVLLGFDDCFDDDPYPQHLEMEIRKSADYYHHFSRSLLWLQVFTMQIYCFLFPVTNELMHDFFRPRALPLPSLYPCDWKESRSCFIMIIFIHFLGATYVNWKIIGFGEVFFSMVSRQVALFRHLNHNLNQILTSVHVSTDGTVIYRVDKEIDHIYIKSALRKWIKHHQNVMTQYDRLQTLYSWPLFVHFGLVSGALCCSAYATSDETLDFDANLLCGGFLVGQMLELFYLCRMGDWITIETNELTLALTGSYTFVLDRIESQMLRIILSRVHRPSVMRAVGLYPLNTSTLKMLIQSTYSYYTMLKKVNRG</sequence>
<comment type="subcellular location">
    <subcellularLocation>
        <location evidence="1 10">Cell membrane</location>
        <topology evidence="1 10">Multi-pass membrane protein</topology>
    </subcellularLocation>
</comment>
<feature type="transmembrane region" description="Helical" evidence="10">
    <location>
        <begin position="80"/>
        <end position="102"/>
    </location>
</feature>
<accession>A0A1Q1NIS7</accession>
<evidence type="ECO:0000256" key="10">
    <source>
        <dbReference type="RuleBase" id="RU351113"/>
    </source>
</evidence>
<keyword evidence="6 10" id="KW-1133">Transmembrane helix</keyword>
<dbReference type="Proteomes" id="UP000466442">
    <property type="component" value="Unassembled WGS sequence"/>
</dbReference>
<organism evidence="11">
    <name type="scientific">Apolygus lucorum</name>
    <name type="common">Small green plant bug</name>
    <name type="synonym">Lygocoris lucorum</name>
    <dbReference type="NCBI Taxonomy" id="248454"/>
    <lineage>
        <taxon>Eukaryota</taxon>
        <taxon>Metazoa</taxon>
        <taxon>Ecdysozoa</taxon>
        <taxon>Arthropoda</taxon>
        <taxon>Hexapoda</taxon>
        <taxon>Insecta</taxon>
        <taxon>Pterygota</taxon>
        <taxon>Neoptera</taxon>
        <taxon>Paraneoptera</taxon>
        <taxon>Hemiptera</taxon>
        <taxon>Heteroptera</taxon>
        <taxon>Panheteroptera</taxon>
        <taxon>Cimicomorpha</taxon>
        <taxon>Miridae</taxon>
        <taxon>Mirini</taxon>
        <taxon>Apolygus</taxon>
    </lineage>
</organism>
<evidence type="ECO:0000256" key="6">
    <source>
        <dbReference type="ARBA" id="ARBA00022989"/>
    </source>
</evidence>
<comment type="caution">
    <text evidence="10">Lacks conserved residue(s) required for the propagation of feature annotation.</text>
</comment>
<dbReference type="PANTHER" id="PTHR21137:SF35">
    <property type="entry name" value="ODORANT RECEPTOR 19A-RELATED"/>
    <property type="match status" value="1"/>
</dbReference>
<reference evidence="12" key="3">
    <citation type="journal article" date="2021" name="Mol. Ecol. Resour.">
        <title>Apolygus lucorum genome provides insights into omnivorousness and mesophyll feeding.</title>
        <authorList>
            <person name="Liu Y."/>
            <person name="Liu H."/>
            <person name="Wang H."/>
            <person name="Huang T."/>
            <person name="Liu B."/>
            <person name="Yang B."/>
            <person name="Yin L."/>
            <person name="Li B."/>
            <person name="Zhang Y."/>
            <person name="Zhang S."/>
            <person name="Jiang F."/>
            <person name="Zhang X."/>
            <person name="Ren Y."/>
            <person name="Wang B."/>
            <person name="Wang S."/>
            <person name="Lu Y."/>
            <person name="Wu K."/>
            <person name="Fan W."/>
            <person name="Wang G."/>
        </authorList>
    </citation>
    <scope>NUCLEOTIDE SEQUENCE</scope>
    <source>
        <strain evidence="12">12Hb</strain>
    </source>
</reference>
<dbReference type="PANTHER" id="PTHR21137">
    <property type="entry name" value="ODORANT RECEPTOR"/>
    <property type="match status" value="1"/>
</dbReference>
<reference evidence="11" key="2">
    <citation type="submission" date="2016-03" db="EMBL/GenBank/DDBJ databases">
        <authorList>
            <person name="Ploux O."/>
        </authorList>
    </citation>
    <scope>NUCLEOTIDE SEQUENCE</scope>
</reference>
<keyword evidence="7 10" id="KW-0472">Membrane</keyword>
<gene>
    <name evidence="11" type="primary">OR105</name>
    <name evidence="12" type="ORF">GE061_001950</name>
</gene>
<dbReference type="GO" id="GO:0005549">
    <property type="term" value="F:odorant binding"/>
    <property type="evidence" value="ECO:0007669"/>
    <property type="project" value="InterPro"/>
</dbReference>
<evidence type="ECO:0000256" key="7">
    <source>
        <dbReference type="ARBA" id="ARBA00023136"/>
    </source>
</evidence>
<dbReference type="AlphaFoldDB" id="A0A1Q1NIS7"/>
<reference evidence="11" key="1">
    <citation type="journal article" date="2016" name="Sci. Rep.">
        <title>Identification and expression analysis of an olfactory receptor gene family in green plant bug Apolygus lucorum (Meyer-Dur).</title>
        <authorList>
            <person name="An X.K."/>
            <person name="Sun L."/>
            <person name="Liu H.W."/>
            <person name="Liu D.F."/>
            <person name="Ding Y.X."/>
            <person name="Li L.M."/>
            <person name="Zhang Y.J."/>
            <person name="Guo Y.Y."/>
        </authorList>
    </citation>
    <scope>NUCLEOTIDE SEQUENCE</scope>
</reference>
<dbReference type="Pfam" id="PF02949">
    <property type="entry name" value="7tm_6"/>
    <property type="match status" value="1"/>
</dbReference>
<feature type="transmembrane region" description="Helical" evidence="10">
    <location>
        <begin position="149"/>
        <end position="174"/>
    </location>
</feature>
<keyword evidence="5 10" id="KW-0552">Olfaction</keyword>
<protein>
    <recommendedName>
        <fullName evidence="10">Odorant receptor</fullName>
    </recommendedName>
</protein>
<evidence type="ECO:0000256" key="5">
    <source>
        <dbReference type="ARBA" id="ARBA00022725"/>
    </source>
</evidence>
<evidence type="ECO:0000256" key="3">
    <source>
        <dbReference type="ARBA" id="ARBA00022606"/>
    </source>
</evidence>